<name>A0A4S8QE45_9ACTN</name>
<dbReference type="InterPro" id="IPR029068">
    <property type="entry name" value="Glyas_Bleomycin-R_OHBP_Dase"/>
</dbReference>
<feature type="domain" description="VOC" evidence="1">
    <location>
        <begin position="11"/>
        <end position="127"/>
    </location>
</feature>
<dbReference type="Proteomes" id="UP000308760">
    <property type="component" value="Unassembled WGS sequence"/>
</dbReference>
<gene>
    <name evidence="2" type="ORF">FAB82_03615</name>
</gene>
<dbReference type="InterPro" id="IPR037523">
    <property type="entry name" value="VOC_core"/>
</dbReference>
<protein>
    <recommendedName>
        <fullName evidence="1">VOC domain-containing protein</fullName>
    </recommendedName>
</protein>
<reference evidence="2 3" key="2">
    <citation type="submission" date="2019-05" db="EMBL/GenBank/DDBJ databases">
        <title>Glycomyces buryatensis sp. nov.</title>
        <authorList>
            <person name="Nikitina E."/>
        </authorList>
    </citation>
    <scope>NUCLEOTIDE SEQUENCE [LARGE SCALE GENOMIC DNA]</scope>
    <source>
        <strain evidence="2 3">18</strain>
    </source>
</reference>
<proteinExistence type="predicted"/>
<evidence type="ECO:0000259" key="1">
    <source>
        <dbReference type="PROSITE" id="PS51819"/>
    </source>
</evidence>
<dbReference type="OrthoDB" id="9794917at2"/>
<dbReference type="RefSeq" id="WP_136533184.1">
    <property type="nucleotide sequence ID" value="NZ_STGY01000010.1"/>
</dbReference>
<dbReference type="SUPFAM" id="SSF54593">
    <property type="entry name" value="Glyoxalase/Bleomycin resistance protein/Dihydroxybiphenyl dioxygenase"/>
    <property type="match status" value="1"/>
</dbReference>
<dbReference type="Gene3D" id="3.10.180.10">
    <property type="entry name" value="2,3-Dihydroxybiphenyl 1,2-Dioxygenase, domain 1"/>
    <property type="match status" value="1"/>
</dbReference>
<dbReference type="Pfam" id="PF00903">
    <property type="entry name" value="Glyoxalase"/>
    <property type="match status" value="1"/>
</dbReference>
<evidence type="ECO:0000313" key="3">
    <source>
        <dbReference type="Proteomes" id="UP000308760"/>
    </source>
</evidence>
<comment type="caution">
    <text evidence="2">The sequence shown here is derived from an EMBL/GenBank/DDBJ whole genome shotgun (WGS) entry which is preliminary data.</text>
</comment>
<accession>A0A4S8QE45</accession>
<dbReference type="PANTHER" id="PTHR36437">
    <property type="entry name" value="GLYOXALASE/BLEOMYCIN RESISTANCE PROTEIN/DIOXYGENASE"/>
    <property type="match status" value="1"/>
</dbReference>
<reference evidence="3" key="1">
    <citation type="submission" date="2019-04" db="EMBL/GenBank/DDBJ databases">
        <title>Nocardioides xinjiangensis sp. nov.</title>
        <authorList>
            <person name="Liu S."/>
        </authorList>
    </citation>
    <scope>NUCLEOTIDE SEQUENCE [LARGE SCALE GENOMIC DNA]</scope>
    <source>
        <strain evidence="3">18</strain>
    </source>
</reference>
<keyword evidence="3" id="KW-1185">Reference proteome</keyword>
<dbReference type="AlphaFoldDB" id="A0A4S8QE45"/>
<dbReference type="PANTHER" id="PTHR36437:SF2">
    <property type="entry name" value="GLYOXALASE_BLEOMYCIN RESISTANCE PROTEIN_DIOXYGENASE"/>
    <property type="match status" value="1"/>
</dbReference>
<sequence length="129" mass="14246">MPNTTPRIVSSIGVVPVYASDQDLFLEFYTEKVGMELRFDSEVHPGIRWIEVGLPGQHANLAILAADAWPDQPARTNWMTLHTTDLTVSMKELAARGVELSDRVSAPYGDFCTFTDPDGQQVTLAEVPL</sequence>
<dbReference type="EMBL" id="STGY01000010">
    <property type="protein sequence ID" value="THV42853.1"/>
    <property type="molecule type" value="Genomic_DNA"/>
</dbReference>
<evidence type="ECO:0000313" key="2">
    <source>
        <dbReference type="EMBL" id="THV42853.1"/>
    </source>
</evidence>
<dbReference type="InterPro" id="IPR004360">
    <property type="entry name" value="Glyas_Fos-R_dOase_dom"/>
</dbReference>
<dbReference type="PROSITE" id="PS51819">
    <property type="entry name" value="VOC"/>
    <property type="match status" value="1"/>
</dbReference>
<organism evidence="2 3">
    <name type="scientific">Glycomyces buryatensis</name>
    <dbReference type="NCBI Taxonomy" id="2570927"/>
    <lineage>
        <taxon>Bacteria</taxon>
        <taxon>Bacillati</taxon>
        <taxon>Actinomycetota</taxon>
        <taxon>Actinomycetes</taxon>
        <taxon>Glycomycetales</taxon>
        <taxon>Glycomycetaceae</taxon>
        <taxon>Glycomyces</taxon>
    </lineage>
</organism>